<evidence type="ECO:0000313" key="7">
    <source>
        <dbReference type="Proteomes" id="UP001383192"/>
    </source>
</evidence>
<reference evidence="6 7" key="1">
    <citation type="submission" date="2024-01" db="EMBL/GenBank/DDBJ databases">
        <title>A draft genome for a cacao thread blight-causing isolate of Paramarasmius palmivorus.</title>
        <authorList>
            <person name="Baruah I.K."/>
            <person name="Bukari Y."/>
            <person name="Amoako-Attah I."/>
            <person name="Meinhardt L.W."/>
            <person name="Bailey B.A."/>
            <person name="Cohen S.P."/>
        </authorList>
    </citation>
    <scope>NUCLEOTIDE SEQUENCE [LARGE SCALE GENOMIC DNA]</scope>
    <source>
        <strain evidence="6 7">GH-12</strain>
    </source>
</reference>
<evidence type="ECO:0000313" key="6">
    <source>
        <dbReference type="EMBL" id="KAK7035471.1"/>
    </source>
</evidence>
<proteinExistence type="predicted"/>
<dbReference type="PANTHER" id="PTHR47660:SF2">
    <property type="entry name" value="TRANSCRIPTION FACTOR WITH C2H2 AND ZN(2)-CYS(6) DNA BINDING DOMAIN (EUROFUNG)"/>
    <property type="match status" value="1"/>
</dbReference>
<accession>A0AAW0CA24</accession>
<dbReference type="PANTHER" id="PTHR47660">
    <property type="entry name" value="TRANSCRIPTION FACTOR WITH C2H2 AND ZN(2)-CYS(6) DNA BINDING DOMAIN (EUROFUNG)-RELATED-RELATED"/>
    <property type="match status" value="1"/>
</dbReference>
<evidence type="ECO:0000256" key="4">
    <source>
        <dbReference type="ARBA" id="ARBA00023163"/>
    </source>
</evidence>
<protein>
    <recommendedName>
        <fullName evidence="8">Transcription factor domain-containing protein</fullName>
    </recommendedName>
</protein>
<keyword evidence="4" id="KW-0804">Transcription</keyword>
<dbReference type="GO" id="GO:0046872">
    <property type="term" value="F:metal ion binding"/>
    <property type="evidence" value="ECO:0007669"/>
    <property type="project" value="UniProtKB-KW"/>
</dbReference>
<keyword evidence="1" id="KW-0479">Metal-binding</keyword>
<keyword evidence="3" id="KW-0805">Transcription regulation</keyword>
<evidence type="ECO:0008006" key="8">
    <source>
        <dbReference type="Google" id="ProtNLM"/>
    </source>
</evidence>
<evidence type="ECO:0000256" key="2">
    <source>
        <dbReference type="ARBA" id="ARBA00022833"/>
    </source>
</evidence>
<evidence type="ECO:0000256" key="5">
    <source>
        <dbReference type="ARBA" id="ARBA00023242"/>
    </source>
</evidence>
<keyword evidence="7" id="KW-1185">Reference proteome</keyword>
<evidence type="ECO:0000256" key="3">
    <source>
        <dbReference type="ARBA" id="ARBA00023015"/>
    </source>
</evidence>
<dbReference type="AlphaFoldDB" id="A0AAW0CA24"/>
<sequence>MQHSLAKHTSIAICVRIPTIVLINANCARHSSLEATFLPDIRRFVEDSVLGESHVKCLSRGITCEYVTGPSAPRNANGVVQKPATSPPTGDQKIPVDLESEIAKQIFFPAMSPASDQSSPLGTDYDSASIRTTCSTPAETWNPSSLMPSTQQDFVPAINSSLMNIMDGNLDTQNMFTLQFPNMSLDSDSTYSSRSDPSSDWSNFYTDMCSTNQKNAWMPHDNVADIATETQDLHNSSYFDTTWLPSLDLFQTSLSHDSSVASSQSPSPMVGIMPFFPAFSISHTDLQNGTNSELTSLDHFGHLFFSTFLNQLPLVHIPTWRSDDKPEILTKAMQLCGALYVKSPDSDSFVAEVLQGGREEIIMNFVRQTDPIHQSHLILAIVLMQTVGLFHQQAEQRHSSAMYHAMVSTMISRSPAFLNLSLWTPPSDFSQISSLDQAWHDWIRYESAKRLRCLLYLHDCCLSIYFATPPTGSLSFDLFLPCETALWNASSSQEWYECLQKPSRYGTLSERLKGLSLQSAWANLVEQRPPTVTTYTSAFGHFILVHSALARIYTHMHAVWENGGISPTDEAVPRTIYTMQNALHNWLLNWQYEMVQCYGTETPSAELPFSEDALPFYWLGQISLLMLCEGKGRNGPHTIPDVRFRVIKNWLTRIRECLRSSRTAHAQFTNELMELRSQYTLADTMSASADHTNGLLEFFPVQV</sequence>
<dbReference type="CDD" id="cd12148">
    <property type="entry name" value="fungal_TF_MHR"/>
    <property type="match status" value="1"/>
</dbReference>
<keyword evidence="2" id="KW-0862">Zinc</keyword>
<dbReference type="Proteomes" id="UP001383192">
    <property type="component" value="Unassembled WGS sequence"/>
</dbReference>
<dbReference type="EMBL" id="JAYKXP010000052">
    <property type="protein sequence ID" value="KAK7035471.1"/>
    <property type="molecule type" value="Genomic_DNA"/>
</dbReference>
<comment type="caution">
    <text evidence="6">The sequence shown here is derived from an EMBL/GenBank/DDBJ whole genome shotgun (WGS) entry which is preliminary data.</text>
</comment>
<evidence type="ECO:0000256" key="1">
    <source>
        <dbReference type="ARBA" id="ARBA00022723"/>
    </source>
</evidence>
<name>A0AAW0CA24_9AGAR</name>
<gene>
    <name evidence="6" type="ORF">VNI00_011764</name>
</gene>
<keyword evidence="5" id="KW-0539">Nucleus</keyword>
<organism evidence="6 7">
    <name type="scientific">Paramarasmius palmivorus</name>
    <dbReference type="NCBI Taxonomy" id="297713"/>
    <lineage>
        <taxon>Eukaryota</taxon>
        <taxon>Fungi</taxon>
        <taxon>Dikarya</taxon>
        <taxon>Basidiomycota</taxon>
        <taxon>Agaricomycotina</taxon>
        <taxon>Agaricomycetes</taxon>
        <taxon>Agaricomycetidae</taxon>
        <taxon>Agaricales</taxon>
        <taxon>Marasmiineae</taxon>
        <taxon>Marasmiaceae</taxon>
        <taxon>Paramarasmius</taxon>
    </lineage>
</organism>